<evidence type="ECO:0000256" key="15">
    <source>
        <dbReference type="ARBA" id="ARBA00023008"/>
    </source>
</evidence>
<dbReference type="InterPro" id="IPR036163">
    <property type="entry name" value="HMA_dom_sf"/>
</dbReference>
<keyword evidence="13" id="KW-1278">Translocase</keyword>
<dbReference type="GO" id="GO:0043682">
    <property type="term" value="F:P-type divalent copper transporter activity"/>
    <property type="evidence" value="ECO:0007669"/>
    <property type="project" value="TreeGrafter"/>
</dbReference>
<dbReference type="Gene3D" id="3.40.50.1000">
    <property type="entry name" value="HAD superfamily/HAD-like"/>
    <property type="match status" value="1"/>
</dbReference>
<dbReference type="SUPFAM" id="SSF55008">
    <property type="entry name" value="HMA, heavy metal-associated domain"/>
    <property type="match status" value="2"/>
</dbReference>
<dbReference type="GO" id="GO:0016887">
    <property type="term" value="F:ATP hydrolysis activity"/>
    <property type="evidence" value="ECO:0007669"/>
    <property type="project" value="InterPro"/>
</dbReference>
<dbReference type="PROSITE" id="PS00154">
    <property type="entry name" value="ATPASE_E1_E2"/>
    <property type="match status" value="1"/>
</dbReference>
<dbReference type="SUPFAM" id="SSF56784">
    <property type="entry name" value="HAD-like"/>
    <property type="match status" value="1"/>
</dbReference>
<dbReference type="SFLD" id="SFLDS00003">
    <property type="entry name" value="Haloacid_Dehalogenase"/>
    <property type="match status" value="1"/>
</dbReference>
<evidence type="ECO:0000256" key="3">
    <source>
        <dbReference type="ARBA" id="ARBA00012517"/>
    </source>
</evidence>
<evidence type="ECO:0000256" key="6">
    <source>
        <dbReference type="ARBA" id="ARBA00022692"/>
    </source>
</evidence>
<evidence type="ECO:0000256" key="7">
    <source>
        <dbReference type="ARBA" id="ARBA00022723"/>
    </source>
</evidence>
<dbReference type="GO" id="GO:0140581">
    <property type="term" value="F:P-type monovalent copper transporter activity"/>
    <property type="evidence" value="ECO:0007669"/>
    <property type="project" value="UniProtKB-EC"/>
</dbReference>
<feature type="domain" description="HMA" evidence="19">
    <location>
        <begin position="72"/>
        <end position="137"/>
    </location>
</feature>
<keyword evidence="5 18" id="KW-1003">Cell membrane</keyword>
<proteinExistence type="inferred from homology"/>
<dbReference type="RefSeq" id="WP_111397247.1">
    <property type="nucleotide sequence ID" value="NZ_QKYU01000005.1"/>
</dbReference>
<evidence type="ECO:0000256" key="16">
    <source>
        <dbReference type="ARBA" id="ARBA00023065"/>
    </source>
</evidence>
<dbReference type="EMBL" id="QKYU01000005">
    <property type="protein sequence ID" value="PZW48374.1"/>
    <property type="molecule type" value="Genomic_DNA"/>
</dbReference>
<evidence type="ECO:0000256" key="2">
    <source>
        <dbReference type="ARBA" id="ARBA00006024"/>
    </source>
</evidence>
<evidence type="ECO:0000256" key="4">
    <source>
        <dbReference type="ARBA" id="ARBA00022448"/>
    </source>
</evidence>
<organism evidence="20 21">
    <name type="scientific">Humitalea rosea</name>
    <dbReference type="NCBI Taxonomy" id="990373"/>
    <lineage>
        <taxon>Bacteria</taxon>
        <taxon>Pseudomonadati</taxon>
        <taxon>Pseudomonadota</taxon>
        <taxon>Alphaproteobacteria</taxon>
        <taxon>Acetobacterales</taxon>
        <taxon>Roseomonadaceae</taxon>
        <taxon>Humitalea</taxon>
    </lineage>
</organism>
<dbReference type="InterPro" id="IPR001757">
    <property type="entry name" value="P_typ_ATPase"/>
</dbReference>
<comment type="caution">
    <text evidence="20">The sequence shown here is derived from an EMBL/GenBank/DDBJ whole genome shotgun (WGS) entry which is preliminary data.</text>
</comment>
<dbReference type="SUPFAM" id="SSF81665">
    <property type="entry name" value="Calcium ATPase, transmembrane domain M"/>
    <property type="match status" value="1"/>
</dbReference>
<dbReference type="CDD" id="cd00371">
    <property type="entry name" value="HMA"/>
    <property type="match status" value="2"/>
</dbReference>
<dbReference type="PROSITE" id="PS01047">
    <property type="entry name" value="HMA_1"/>
    <property type="match status" value="2"/>
</dbReference>
<keyword evidence="14 18" id="KW-1133">Transmembrane helix</keyword>
<name>A0A2W7IS08_9PROT</name>
<dbReference type="Proteomes" id="UP000249688">
    <property type="component" value="Unassembled WGS sequence"/>
</dbReference>
<keyword evidence="10" id="KW-0187">Copper transport</keyword>
<keyword evidence="15" id="KW-0186">Copper</keyword>
<keyword evidence="4" id="KW-0813">Transport</keyword>
<dbReference type="InterPro" id="IPR044492">
    <property type="entry name" value="P_typ_ATPase_HD_dom"/>
</dbReference>
<feature type="transmembrane region" description="Helical" evidence="18">
    <location>
        <begin position="721"/>
        <end position="741"/>
    </location>
</feature>
<sequence>MTTTSLDLGIGGMTCSACAGRVERAVRALPGVAAASVNLASERLRVTLAEPPATAAAVAQAVSKAGYEPALASLDLDVTGMTCASCSGRVEKALRAVPGVLSATVNLASDRARVTMTAPADAAALVAAVTRAGYGATVPEAAAPAAPRSDLWPVLLACGLALPMILMPFGVHVMLPGWLQLALAAPVQLWLGARFYRAAWGALRAGTGNMDLLVALGTSSAFGLSLVNLWRGGDLYFEASAVVIALVLLGKRMEAMARRETGAAIRALAALRPATARRRLDGVERAVPLAELAIGDLVVVRPGEAIPVDGTVLEGVSQVDEALLTGESLPIAKSPGDAVAGGAVNGDGQLVVRTTALGAESMLGRIIRLVEDAQATRAPVQRLVDRVAAIFVPVVVGIALVTLAGWLWVGAGVDVALLHAVAVLVIACPCALGLATPAAIMAGTGVAARHGILLRDAAVLEQALAVTVVAFDKTGTLTEGHPSLVAMEPEDDAILALAAAVQAGSLHPLARAVTGEATRRGLPIPAATAARALPGRGVQAEVGGRTLVLGTARLMGEMGLDISAFAARAAALEAEGRSLSYLAEPGTVLGMFAFGDSIKPEAAAALAALRRQGVRSLLLTGDSAGSAAVAARALGIDEVAAGLLPGDKAARIAALRAAGEVVAMVGDGINDAPALAAADLGIAMGSGSDVAMQTAGITLLRGDPGLVPAALEIARKIRTRIWQGLGWAFVFNALGLPLAAFGLLSPVFAGAAMAASSVTVVVNALSLRRWRPTP</sequence>
<evidence type="ECO:0000259" key="19">
    <source>
        <dbReference type="PROSITE" id="PS50846"/>
    </source>
</evidence>
<evidence type="ECO:0000256" key="5">
    <source>
        <dbReference type="ARBA" id="ARBA00022475"/>
    </source>
</evidence>
<dbReference type="InterPro" id="IPR023299">
    <property type="entry name" value="ATPase_P-typ_cyto_dom_N"/>
</dbReference>
<dbReference type="Gene3D" id="3.40.1110.10">
    <property type="entry name" value="Calcium-transporting ATPase, cytoplasmic domain N"/>
    <property type="match status" value="1"/>
</dbReference>
<evidence type="ECO:0000256" key="18">
    <source>
        <dbReference type="RuleBase" id="RU362081"/>
    </source>
</evidence>
<keyword evidence="8" id="KW-0677">Repeat</keyword>
<feature type="transmembrane region" description="Helical" evidence="18">
    <location>
        <begin position="387"/>
        <end position="409"/>
    </location>
</feature>
<dbReference type="NCBIfam" id="TIGR01525">
    <property type="entry name" value="ATPase-IB_hvy"/>
    <property type="match status" value="1"/>
</dbReference>
<keyword evidence="12" id="KW-0460">Magnesium</keyword>
<dbReference type="SUPFAM" id="SSF81653">
    <property type="entry name" value="Calcium ATPase, transduction domain A"/>
    <property type="match status" value="1"/>
</dbReference>
<dbReference type="InterPro" id="IPR027256">
    <property type="entry name" value="P-typ_ATPase_IB"/>
</dbReference>
<keyword evidence="21" id="KW-1185">Reference proteome</keyword>
<dbReference type="NCBIfam" id="TIGR01494">
    <property type="entry name" value="ATPase_P-type"/>
    <property type="match status" value="1"/>
</dbReference>
<dbReference type="GO" id="GO:0060003">
    <property type="term" value="P:copper ion export"/>
    <property type="evidence" value="ECO:0007669"/>
    <property type="project" value="UniProtKB-ARBA"/>
</dbReference>
<dbReference type="InterPro" id="IPR017969">
    <property type="entry name" value="Heavy-metal-associated_CS"/>
</dbReference>
<evidence type="ECO:0000256" key="10">
    <source>
        <dbReference type="ARBA" id="ARBA00022796"/>
    </source>
</evidence>
<evidence type="ECO:0000256" key="8">
    <source>
        <dbReference type="ARBA" id="ARBA00022737"/>
    </source>
</evidence>
<comment type="subcellular location">
    <subcellularLocation>
        <location evidence="1">Cell membrane</location>
        <topology evidence="1">Multi-pass membrane protein</topology>
    </subcellularLocation>
</comment>
<dbReference type="InterPro" id="IPR008250">
    <property type="entry name" value="ATPase_P-typ_transduc_dom_A_sf"/>
</dbReference>
<dbReference type="InterPro" id="IPR036412">
    <property type="entry name" value="HAD-like_sf"/>
</dbReference>
<feature type="transmembrane region" description="Helical" evidence="18">
    <location>
        <begin position="415"/>
        <end position="440"/>
    </location>
</feature>
<dbReference type="GO" id="GO:0005524">
    <property type="term" value="F:ATP binding"/>
    <property type="evidence" value="ECO:0007669"/>
    <property type="project" value="UniProtKB-UniRule"/>
</dbReference>
<protein>
    <recommendedName>
        <fullName evidence="3">P-type Cu(+) transporter</fullName>
        <ecNumber evidence="3">7.2.2.8</ecNumber>
    </recommendedName>
</protein>
<dbReference type="PANTHER" id="PTHR43520:SF8">
    <property type="entry name" value="P-TYPE CU(+) TRANSPORTER"/>
    <property type="match status" value="1"/>
</dbReference>
<dbReference type="PANTHER" id="PTHR43520">
    <property type="entry name" value="ATP7, ISOFORM B"/>
    <property type="match status" value="1"/>
</dbReference>
<dbReference type="PROSITE" id="PS01229">
    <property type="entry name" value="COF_2"/>
    <property type="match status" value="1"/>
</dbReference>
<evidence type="ECO:0000256" key="17">
    <source>
        <dbReference type="ARBA" id="ARBA00023136"/>
    </source>
</evidence>
<evidence type="ECO:0000256" key="13">
    <source>
        <dbReference type="ARBA" id="ARBA00022967"/>
    </source>
</evidence>
<evidence type="ECO:0000256" key="11">
    <source>
        <dbReference type="ARBA" id="ARBA00022840"/>
    </source>
</evidence>
<feature type="transmembrane region" description="Helical" evidence="18">
    <location>
        <begin position="235"/>
        <end position="250"/>
    </location>
</feature>
<dbReference type="Pfam" id="PF00122">
    <property type="entry name" value="E1-E2_ATPase"/>
    <property type="match status" value="1"/>
</dbReference>
<dbReference type="FunFam" id="2.70.150.10:FF:000020">
    <property type="entry name" value="Copper-exporting P-type ATPase A"/>
    <property type="match status" value="1"/>
</dbReference>
<keyword evidence="16" id="KW-0406">Ion transport</keyword>
<dbReference type="EC" id="7.2.2.8" evidence="3"/>
<evidence type="ECO:0000256" key="1">
    <source>
        <dbReference type="ARBA" id="ARBA00004651"/>
    </source>
</evidence>
<evidence type="ECO:0000256" key="9">
    <source>
        <dbReference type="ARBA" id="ARBA00022741"/>
    </source>
</evidence>
<keyword evidence="17 18" id="KW-0472">Membrane</keyword>
<dbReference type="AlphaFoldDB" id="A0A2W7IS08"/>
<dbReference type="InterPro" id="IPR059000">
    <property type="entry name" value="ATPase_P-type_domA"/>
</dbReference>
<dbReference type="SFLD" id="SFLDG00002">
    <property type="entry name" value="C1.7:_P-type_atpase_like"/>
    <property type="match status" value="1"/>
</dbReference>
<keyword evidence="6 18" id="KW-0812">Transmembrane</keyword>
<evidence type="ECO:0000256" key="14">
    <source>
        <dbReference type="ARBA" id="ARBA00022989"/>
    </source>
</evidence>
<dbReference type="GO" id="GO:0005507">
    <property type="term" value="F:copper ion binding"/>
    <property type="evidence" value="ECO:0007669"/>
    <property type="project" value="InterPro"/>
</dbReference>
<keyword evidence="11 18" id="KW-0067">ATP-binding</keyword>
<dbReference type="NCBIfam" id="TIGR00003">
    <property type="entry name" value="copper ion binding protein"/>
    <property type="match status" value="1"/>
</dbReference>
<comment type="similarity">
    <text evidence="2 18">Belongs to the cation transport ATPase (P-type) (TC 3.A.3) family. Type IB subfamily.</text>
</comment>
<feature type="transmembrane region" description="Helical" evidence="18">
    <location>
        <begin position="151"/>
        <end position="171"/>
    </location>
</feature>
<accession>A0A2W7IS08</accession>
<dbReference type="InterPro" id="IPR023298">
    <property type="entry name" value="ATPase_P-typ_TM_dom_sf"/>
</dbReference>
<keyword evidence="7 18" id="KW-0479">Metal-binding</keyword>
<dbReference type="PRINTS" id="PR00119">
    <property type="entry name" value="CATATPASE"/>
</dbReference>
<dbReference type="Pfam" id="PF00702">
    <property type="entry name" value="Hydrolase"/>
    <property type="match status" value="1"/>
</dbReference>
<dbReference type="InterPro" id="IPR006121">
    <property type="entry name" value="HMA_dom"/>
</dbReference>
<dbReference type="Gene3D" id="3.30.70.100">
    <property type="match status" value="2"/>
</dbReference>
<evidence type="ECO:0000313" key="20">
    <source>
        <dbReference type="EMBL" id="PZW48374.1"/>
    </source>
</evidence>
<dbReference type="Pfam" id="PF00403">
    <property type="entry name" value="HMA"/>
    <property type="match status" value="2"/>
</dbReference>
<reference evidence="20 21" key="1">
    <citation type="submission" date="2018-06" db="EMBL/GenBank/DDBJ databases">
        <title>Genomic Encyclopedia of Archaeal and Bacterial Type Strains, Phase II (KMG-II): from individual species to whole genera.</title>
        <authorList>
            <person name="Goeker M."/>
        </authorList>
    </citation>
    <scope>NUCLEOTIDE SEQUENCE [LARGE SCALE GENOMIC DNA]</scope>
    <source>
        <strain evidence="20 21">DSM 24525</strain>
    </source>
</reference>
<dbReference type="PROSITE" id="PS50846">
    <property type="entry name" value="HMA_2"/>
    <property type="match status" value="2"/>
</dbReference>
<dbReference type="SFLD" id="SFLDF00027">
    <property type="entry name" value="p-type_atpase"/>
    <property type="match status" value="1"/>
</dbReference>
<evidence type="ECO:0000313" key="21">
    <source>
        <dbReference type="Proteomes" id="UP000249688"/>
    </source>
</evidence>
<feature type="transmembrane region" description="Helical" evidence="18">
    <location>
        <begin position="747"/>
        <end position="767"/>
    </location>
</feature>
<feature type="domain" description="HMA" evidence="19">
    <location>
        <begin position="4"/>
        <end position="70"/>
    </location>
</feature>
<dbReference type="FunFam" id="3.30.70.100:FF:000005">
    <property type="entry name" value="Copper-exporting P-type ATPase A"/>
    <property type="match status" value="2"/>
</dbReference>
<dbReference type="InterPro" id="IPR006122">
    <property type="entry name" value="HMA_Cu_ion-bd"/>
</dbReference>
<dbReference type="InterPro" id="IPR018303">
    <property type="entry name" value="ATPase_P-typ_P_site"/>
</dbReference>
<dbReference type="OrthoDB" id="9760802at2"/>
<dbReference type="GO" id="GO:0005886">
    <property type="term" value="C:plasma membrane"/>
    <property type="evidence" value="ECO:0007669"/>
    <property type="project" value="UniProtKB-SubCell"/>
</dbReference>
<dbReference type="InterPro" id="IPR023214">
    <property type="entry name" value="HAD_sf"/>
</dbReference>
<dbReference type="Gene3D" id="2.70.150.10">
    <property type="entry name" value="Calcium-transporting ATPase, cytoplasmic transduction domain A"/>
    <property type="match status" value="1"/>
</dbReference>
<evidence type="ECO:0000256" key="12">
    <source>
        <dbReference type="ARBA" id="ARBA00022842"/>
    </source>
</evidence>
<dbReference type="NCBIfam" id="TIGR01511">
    <property type="entry name" value="ATPase-IB1_Cu"/>
    <property type="match status" value="1"/>
</dbReference>
<gene>
    <name evidence="20" type="ORF">C8P66_105123</name>
</gene>
<keyword evidence="9 18" id="KW-0547">Nucleotide-binding</keyword>
<dbReference type="GO" id="GO:0055070">
    <property type="term" value="P:copper ion homeostasis"/>
    <property type="evidence" value="ECO:0007669"/>
    <property type="project" value="TreeGrafter"/>
</dbReference>